<evidence type="ECO:0000313" key="2">
    <source>
        <dbReference type="Proteomes" id="UP000465301"/>
    </source>
</evidence>
<dbReference type="SUPFAM" id="SSF54427">
    <property type="entry name" value="NTF2-like"/>
    <property type="match status" value="1"/>
</dbReference>
<sequence length="185" mass="21031">MNALPTVEDVIDSYTGRSHVVLQYGATTKRLVGQAKKPGFSADSWRPLAELVAVGEFERIGAFKEVMKWPDYVEFLTNWATSSEWECSFKHITEAGGRVFLELEERSEVGEFRSVVNSLTVYEFTDDDRIRHIDVYLQMTPPRPEMLKSFEGVELPQGWSVRRTSSYGARIADFAQQVDVGRKGI</sequence>
<dbReference type="AlphaFoldDB" id="A0A7I9Z0J3"/>
<reference evidence="1 2" key="1">
    <citation type="journal article" date="2019" name="Emerg. Microbes Infect.">
        <title>Comprehensive subspecies identification of 175 nontuberculous mycobacteria species based on 7547 genomic profiles.</title>
        <authorList>
            <person name="Matsumoto Y."/>
            <person name="Kinjo T."/>
            <person name="Motooka D."/>
            <person name="Nabeya D."/>
            <person name="Jung N."/>
            <person name="Uechi K."/>
            <person name="Horii T."/>
            <person name="Iida T."/>
            <person name="Fujita J."/>
            <person name="Nakamura S."/>
        </authorList>
    </citation>
    <scope>NUCLEOTIDE SEQUENCE [LARGE SCALE GENOMIC DNA]</scope>
    <source>
        <strain evidence="1 2">JCM 30726</strain>
    </source>
</reference>
<evidence type="ECO:0008006" key="3">
    <source>
        <dbReference type="Google" id="ProtNLM"/>
    </source>
</evidence>
<dbReference type="Proteomes" id="UP000465301">
    <property type="component" value="Unassembled WGS sequence"/>
</dbReference>
<keyword evidence="2" id="KW-1185">Reference proteome</keyword>
<gene>
    <name evidence="1" type="ORF">MTIM_02310</name>
</gene>
<dbReference type="InterPro" id="IPR032710">
    <property type="entry name" value="NTF2-like_dom_sf"/>
</dbReference>
<dbReference type="EMBL" id="BLLA01000001">
    <property type="protein sequence ID" value="GFG94352.1"/>
    <property type="molecule type" value="Genomic_DNA"/>
</dbReference>
<organism evidence="1 2">
    <name type="scientific">Mycobacterium timonense</name>
    <dbReference type="NCBI Taxonomy" id="701043"/>
    <lineage>
        <taxon>Bacteria</taxon>
        <taxon>Bacillati</taxon>
        <taxon>Actinomycetota</taxon>
        <taxon>Actinomycetes</taxon>
        <taxon>Mycobacteriales</taxon>
        <taxon>Mycobacteriaceae</taxon>
        <taxon>Mycobacterium</taxon>
        <taxon>Mycobacterium avium complex (MAC)</taxon>
    </lineage>
</organism>
<protein>
    <recommendedName>
        <fullName evidence="3">Polyketide cyclase</fullName>
    </recommendedName>
</protein>
<accession>A0A7I9Z0J3</accession>
<proteinExistence type="predicted"/>
<comment type="caution">
    <text evidence="1">The sequence shown here is derived from an EMBL/GenBank/DDBJ whole genome shotgun (WGS) entry which is preliminary data.</text>
</comment>
<name>A0A7I9Z0J3_9MYCO</name>
<evidence type="ECO:0000313" key="1">
    <source>
        <dbReference type="EMBL" id="GFG94352.1"/>
    </source>
</evidence>